<reference evidence="1" key="1">
    <citation type="journal article" date="2014" name="Front. Microbiol.">
        <title>High frequency of phylogenetically diverse reductive dehalogenase-homologous genes in deep subseafloor sedimentary metagenomes.</title>
        <authorList>
            <person name="Kawai M."/>
            <person name="Futagami T."/>
            <person name="Toyoda A."/>
            <person name="Takaki Y."/>
            <person name="Nishi S."/>
            <person name="Hori S."/>
            <person name="Arai W."/>
            <person name="Tsubouchi T."/>
            <person name="Morono Y."/>
            <person name="Uchiyama I."/>
            <person name="Ito T."/>
            <person name="Fujiyama A."/>
            <person name="Inagaki F."/>
            <person name="Takami H."/>
        </authorList>
    </citation>
    <scope>NUCLEOTIDE SEQUENCE</scope>
    <source>
        <strain evidence="1">Expedition CK06-06</strain>
    </source>
</reference>
<organism evidence="1">
    <name type="scientific">marine sediment metagenome</name>
    <dbReference type="NCBI Taxonomy" id="412755"/>
    <lineage>
        <taxon>unclassified sequences</taxon>
        <taxon>metagenomes</taxon>
        <taxon>ecological metagenomes</taxon>
    </lineage>
</organism>
<comment type="caution">
    <text evidence="1">The sequence shown here is derived from an EMBL/GenBank/DDBJ whole genome shotgun (WGS) entry which is preliminary data.</text>
</comment>
<dbReference type="EMBL" id="BARS01031749">
    <property type="protein sequence ID" value="GAG21645.1"/>
    <property type="molecule type" value="Genomic_DNA"/>
</dbReference>
<evidence type="ECO:0000313" key="1">
    <source>
        <dbReference type="EMBL" id="GAG21645.1"/>
    </source>
</evidence>
<gene>
    <name evidence="1" type="ORF">S01H1_49360</name>
</gene>
<protein>
    <submittedName>
        <fullName evidence="1">Uncharacterized protein</fullName>
    </submittedName>
</protein>
<accession>X0VTR3</accession>
<name>X0VTR3_9ZZZZ</name>
<feature type="non-terminal residue" evidence="1">
    <location>
        <position position="48"/>
    </location>
</feature>
<sequence>MARKDIAKREETLPSTEVIKRGFENPIDPEDLIIPLAKVVQPTSDEVT</sequence>
<proteinExistence type="predicted"/>
<dbReference type="AlphaFoldDB" id="X0VTR3"/>